<dbReference type="PROSITE" id="PS50003">
    <property type="entry name" value="PH_DOMAIN"/>
    <property type="match status" value="1"/>
</dbReference>
<feature type="compositionally biased region" description="Basic and acidic residues" evidence="4">
    <location>
        <begin position="298"/>
        <end position="307"/>
    </location>
</feature>
<proteinExistence type="predicted"/>
<dbReference type="GO" id="GO:0005737">
    <property type="term" value="C:cytoplasm"/>
    <property type="evidence" value="ECO:0007669"/>
    <property type="project" value="UniProtKB-SubCell"/>
</dbReference>
<evidence type="ECO:0000259" key="5">
    <source>
        <dbReference type="PROSITE" id="PS50003"/>
    </source>
</evidence>
<feature type="compositionally biased region" description="Pro residues" evidence="4">
    <location>
        <begin position="165"/>
        <end position="182"/>
    </location>
</feature>
<dbReference type="RefSeq" id="XP_022333080.1">
    <property type="nucleotide sequence ID" value="XM_022477372.1"/>
</dbReference>
<organism evidence="6 7">
    <name type="scientific">Crassostrea virginica</name>
    <name type="common">Eastern oyster</name>
    <dbReference type="NCBI Taxonomy" id="6565"/>
    <lineage>
        <taxon>Eukaryota</taxon>
        <taxon>Metazoa</taxon>
        <taxon>Spiralia</taxon>
        <taxon>Lophotrochozoa</taxon>
        <taxon>Mollusca</taxon>
        <taxon>Bivalvia</taxon>
        <taxon>Autobranchia</taxon>
        <taxon>Pteriomorphia</taxon>
        <taxon>Ostreida</taxon>
        <taxon>Ostreoidea</taxon>
        <taxon>Ostreidae</taxon>
        <taxon>Crassostrea</taxon>
    </lineage>
</organism>
<protein>
    <submittedName>
        <fullName evidence="7 8">Uncharacterized protein LOC111130354 isoform X1</fullName>
    </submittedName>
</protein>
<feature type="domain" description="PH" evidence="5">
    <location>
        <begin position="16"/>
        <end position="113"/>
    </location>
</feature>
<evidence type="ECO:0000313" key="9">
    <source>
        <dbReference type="RefSeq" id="XP_022333072.1"/>
    </source>
</evidence>
<feature type="compositionally biased region" description="Polar residues" evidence="4">
    <location>
        <begin position="200"/>
        <end position="215"/>
    </location>
</feature>
<dbReference type="OrthoDB" id="243840at2759"/>
<comment type="subcellular location">
    <subcellularLocation>
        <location evidence="1">Cytoplasm</location>
    </subcellularLocation>
</comment>
<dbReference type="KEGG" id="cvn:111130354"/>
<dbReference type="PANTHER" id="PTHR15129:SF0">
    <property type="entry name" value="SH3 DOMAIN-CONTAINING PROTEIN"/>
    <property type="match status" value="1"/>
</dbReference>
<keyword evidence="6" id="KW-1185">Reference proteome</keyword>
<feature type="region of interest" description="Disordered" evidence="4">
    <location>
        <begin position="514"/>
        <end position="595"/>
    </location>
</feature>
<evidence type="ECO:0000313" key="8">
    <source>
        <dbReference type="RefSeq" id="XP_022333063.1"/>
    </source>
</evidence>
<dbReference type="RefSeq" id="XP_022333063.1">
    <property type="nucleotide sequence ID" value="XM_022477355.1"/>
</dbReference>
<gene>
    <name evidence="7 8 9 10" type="primary">LOC111130354</name>
</gene>
<dbReference type="AlphaFoldDB" id="A0A8B8DXS8"/>
<feature type="region of interest" description="Disordered" evidence="4">
    <location>
        <begin position="375"/>
        <end position="497"/>
    </location>
</feature>
<evidence type="ECO:0000313" key="6">
    <source>
        <dbReference type="Proteomes" id="UP000694844"/>
    </source>
</evidence>
<dbReference type="InterPro" id="IPR001849">
    <property type="entry name" value="PH_domain"/>
</dbReference>
<dbReference type="RefSeq" id="XP_022333052.1">
    <property type="nucleotide sequence ID" value="XM_022477344.1"/>
</dbReference>
<keyword evidence="3" id="KW-0597">Phosphoprotein</keyword>
<dbReference type="RefSeq" id="XP_022333072.1">
    <property type="nucleotide sequence ID" value="XM_022477364.1"/>
</dbReference>
<dbReference type="Proteomes" id="UP000694844">
    <property type="component" value="Chromosome 1"/>
</dbReference>
<dbReference type="GeneID" id="111130354"/>
<evidence type="ECO:0000313" key="7">
    <source>
        <dbReference type="RefSeq" id="XP_022333052.1"/>
    </source>
</evidence>
<feature type="compositionally biased region" description="Acidic residues" evidence="4">
    <location>
        <begin position="462"/>
        <end position="478"/>
    </location>
</feature>
<feature type="compositionally biased region" description="Pro residues" evidence="4">
    <location>
        <begin position="583"/>
        <end position="595"/>
    </location>
</feature>
<evidence type="ECO:0000256" key="1">
    <source>
        <dbReference type="ARBA" id="ARBA00004496"/>
    </source>
</evidence>
<accession>A0A8B8DXS8</accession>
<dbReference type="InterPro" id="IPR011993">
    <property type="entry name" value="PH-like_dom_sf"/>
</dbReference>
<dbReference type="PANTHER" id="PTHR15129">
    <property type="entry name" value="SRC-ASSOCIATED ADAPTOR PROTEIN"/>
    <property type="match status" value="1"/>
</dbReference>
<feature type="compositionally biased region" description="Basic and acidic residues" evidence="4">
    <location>
        <begin position="544"/>
        <end position="554"/>
    </location>
</feature>
<dbReference type="GO" id="GO:0005886">
    <property type="term" value="C:plasma membrane"/>
    <property type="evidence" value="ECO:0007669"/>
    <property type="project" value="TreeGrafter"/>
</dbReference>
<feature type="region of interest" description="Disordered" evidence="4">
    <location>
        <begin position="127"/>
        <end position="353"/>
    </location>
</feature>
<dbReference type="InterPro" id="IPR037781">
    <property type="entry name" value="SKAP_fam"/>
</dbReference>
<feature type="compositionally biased region" description="Polar residues" evidence="4">
    <location>
        <begin position="336"/>
        <end position="353"/>
    </location>
</feature>
<dbReference type="Pfam" id="PF00169">
    <property type="entry name" value="PH"/>
    <property type="match status" value="1"/>
</dbReference>
<keyword evidence="2" id="KW-0963">Cytoplasm</keyword>
<feature type="compositionally biased region" description="Basic and acidic residues" evidence="4">
    <location>
        <begin position="435"/>
        <end position="445"/>
    </location>
</feature>
<dbReference type="SMART" id="SM00233">
    <property type="entry name" value="PH"/>
    <property type="match status" value="1"/>
</dbReference>
<evidence type="ECO:0000256" key="3">
    <source>
        <dbReference type="ARBA" id="ARBA00022553"/>
    </source>
</evidence>
<sequence length="595" mass="67246">MSADERYEVAATDLRGYKVRGFLDKKRPSKKLLSVKYQRRWCVLHDSTLYYFDDPRDRRQKGAFSLIGYKFWHGGGTENSFSLVARGKRTYDFICPTIEDFERWKAGILSVTENVPSGHEVFVNKTSVSGSGRVHGSPSTHRKVVRVPSRDSSDESTDSADLTPSRPPPITRPPRRPPMPPVPRREKTPITKKQSEPSDMYSTVSKHQLSRTNTAIPVPSNKPSGWDDDLDDYDVVDHSHRKKSASSGSDDEIYDRPDLLLPEPVYASAKHPGVRSDSSSDSDDDYSHVSPRTSDYFTPREIEELKKRTSSGYDKPYELESLRKQSPPGPNDEPSYLTSADLQGSKRSFDSANKNFDSNIASLLGLKLKDKAKTQNNNADEDLYESINNTKNNRKSRKKRHQEDSALNSVPEDPYMEFVGEGGKFEDEMEDQEDLQSREVQKYSDPDDPYMEFVGEGALGEHEEEEDLETLQSEEEDKVSETENMNETVPKKPLSHLHSLQLELNSKIVKRLQGMETEVTSPKGPEQTGDDEPLYENFLNIDSLETRSLPRDMKIPSTPPLQSHKRKQSSFESNTDSSSDGEFPPPPSGLCPVPK</sequence>
<evidence type="ECO:0000256" key="4">
    <source>
        <dbReference type="SAM" id="MobiDB-lite"/>
    </source>
</evidence>
<evidence type="ECO:0000256" key="2">
    <source>
        <dbReference type="ARBA" id="ARBA00022490"/>
    </source>
</evidence>
<dbReference type="Gene3D" id="2.30.29.30">
    <property type="entry name" value="Pleckstrin-homology domain (PH domain)/Phosphotyrosine-binding domain (PTB)"/>
    <property type="match status" value="1"/>
</dbReference>
<reference evidence="7 8" key="2">
    <citation type="submission" date="2025-04" db="UniProtKB">
        <authorList>
            <consortium name="RefSeq"/>
        </authorList>
    </citation>
    <scope>IDENTIFICATION</scope>
    <source>
        <tissue evidence="7 8">Whole sample</tissue>
    </source>
</reference>
<feature type="compositionally biased region" description="Basic and acidic residues" evidence="4">
    <location>
        <begin position="183"/>
        <end position="196"/>
    </location>
</feature>
<evidence type="ECO:0000313" key="10">
    <source>
        <dbReference type="RefSeq" id="XP_022333080.1"/>
    </source>
</evidence>
<dbReference type="SUPFAM" id="SSF50729">
    <property type="entry name" value="PH domain-like"/>
    <property type="match status" value="1"/>
</dbReference>
<name>A0A8B8DXS8_CRAVI</name>
<reference evidence="6" key="1">
    <citation type="submission" date="2024-06" db="UniProtKB">
        <authorList>
            <consortium name="RefSeq"/>
        </authorList>
    </citation>
    <scope>NUCLEOTIDE SEQUENCE [LARGE SCALE GENOMIC DNA]</scope>
</reference>